<feature type="transmembrane region" description="Helical" evidence="1">
    <location>
        <begin position="12"/>
        <end position="32"/>
    </location>
</feature>
<evidence type="ECO:0000313" key="2">
    <source>
        <dbReference type="EMBL" id="VAX35443.1"/>
    </source>
</evidence>
<proteinExistence type="predicted"/>
<sequence>MLKALKNDENGFVFVVVLAVIIVVAVLVVSLISMNVSQVLIVEDEVKRIQAETLARGAMEYIAAGQISNSSLHSITFSETLGNFTYSVIANITDVGLTGYSANGISISVDY</sequence>
<reference evidence="2" key="1">
    <citation type="submission" date="2018-06" db="EMBL/GenBank/DDBJ databases">
        <authorList>
            <person name="Zhirakovskaya E."/>
        </authorList>
    </citation>
    <scope>NUCLEOTIDE SEQUENCE</scope>
</reference>
<gene>
    <name evidence="2" type="ORF">MNBD_UNCLBAC01-1955</name>
</gene>
<evidence type="ECO:0000256" key="1">
    <source>
        <dbReference type="SAM" id="Phobius"/>
    </source>
</evidence>
<name>A0A3B1DF27_9ZZZZ</name>
<keyword evidence="1" id="KW-0472">Membrane</keyword>
<keyword evidence="1" id="KW-0812">Transmembrane</keyword>
<dbReference type="EMBL" id="UOGJ01000052">
    <property type="protein sequence ID" value="VAX35443.1"/>
    <property type="molecule type" value="Genomic_DNA"/>
</dbReference>
<accession>A0A3B1DF27</accession>
<protein>
    <submittedName>
        <fullName evidence="2">Uncharacterized protein</fullName>
    </submittedName>
</protein>
<keyword evidence="1" id="KW-1133">Transmembrane helix</keyword>
<organism evidence="2">
    <name type="scientific">hydrothermal vent metagenome</name>
    <dbReference type="NCBI Taxonomy" id="652676"/>
    <lineage>
        <taxon>unclassified sequences</taxon>
        <taxon>metagenomes</taxon>
        <taxon>ecological metagenomes</taxon>
    </lineage>
</organism>
<dbReference type="AlphaFoldDB" id="A0A3B1DF27"/>